<dbReference type="Proteomes" id="UP001162992">
    <property type="component" value="Chromosome 2"/>
</dbReference>
<evidence type="ECO:0000313" key="2">
    <source>
        <dbReference type="Proteomes" id="UP001162992"/>
    </source>
</evidence>
<keyword evidence="2" id="KW-1185">Reference proteome</keyword>
<dbReference type="EMBL" id="CM055093">
    <property type="protein sequence ID" value="KAJ7565551.1"/>
    <property type="molecule type" value="Genomic_DNA"/>
</dbReference>
<gene>
    <name evidence="1" type="ORF">O6H91_02G065000</name>
</gene>
<proteinExistence type="predicted"/>
<protein>
    <submittedName>
        <fullName evidence="1">Uncharacterized protein</fullName>
    </submittedName>
</protein>
<organism evidence="1 2">
    <name type="scientific">Diphasiastrum complanatum</name>
    <name type="common">Issler's clubmoss</name>
    <name type="synonym">Lycopodium complanatum</name>
    <dbReference type="NCBI Taxonomy" id="34168"/>
    <lineage>
        <taxon>Eukaryota</taxon>
        <taxon>Viridiplantae</taxon>
        <taxon>Streptophyta</taxon>
        <taxon>Embryophyta</taxon>
        <taxon>Tracheophyta</taxon>
        <taxon>Lycopodiopsida</taxon>
        <taxon>Lycopodiales</taxon>
        <taxon>Lycopodiaceae</taxon>
        <taxon>Lycopodioideae</taxon>
        <taxon>Diphasiastrum</taxon>
    </lineage>
</organism>
<accession>A0ACC2EGH9</accession>
<sequence length="188" mass="21326">MMFTSASRHPLSPRKLWLWLWQWRWSTSEEQWRIKLLLLREKIPLHQSTIWNTDNFVSVFIDLIMAEASAKCYSSFAAAAAAASSSSSSTYPEEFLFDQKYEACSDILVRRLTYGSVTGALAALFFFRRPHSRWAAIAFGAGLGLGSAYTDCCRIFNGSIPGWGSKPWEASRYVPYSQSDSSPEKWVP</sequence>
<evidence type="ECO:0000313" key="1">
    <source>
        <dbReference type="EMBL" id="KAJ7565551.1"/>
    </source>
</evidence>
<reference evidence="2" key="1">
    <citation type="journal article" date="2024" name="Proc. Natl. Acad. Sci. U.S.A.">
        <title>Extraordinary preservation of gene collinearity over three hundred million years revealed in homosporous lycophytes.</title>
        <authorList>
            <person name="Li C."/>
            <person name="Wickell D."/>
            <person name="Kuo L.Y."/>
            <person name="Chen X."/>
            <person name="Nie B."/>
            <person name="Liao X."/>
            <person name="Peng D."/>
            <person name="Ji J."/>
            <person name="Jenkins J."/>
            <person name="Williams M."/>
            <person name="Shu S."/>
            <person name="Plott C."/>
            <person name="Barry K."/>
            <person name="Rajasekar S."/>
            <person name="Grimwood J."/>
            <person name="Han X."/>
            <person name="Sun S."/>
            <person name="Hou Z."/>
            <person name="He W."/>
            <person name="Dai G."/>
            <person name="Sun C."/>
            <person name="Schmutz J."/>
            <person name="Leebens-Mack J.H."/>
            <person name="Li F.W."/>
            <person name="Wang L."/>
        </authorList>
    </citation>
    <scope>NUCLEOTIDE SEQUENCE [LARGE SCALE GENOMIC DNA]</scope>
    <source>
        <strain evidence="2">cv. PW_Plant_1</strain>
    </source>
</reference>
<comment type="caution">
    <text evidence="1">The sequence shown here is derived from an EMBL/GenBank/DDBJ whole genome shotgun (WGS) entry which is preliminary data.</text>
</comment>
<name>A0ACC2EGH9_DIPCM</name>